<evidence type="ECO:0000256" key="1">
    <source>
        <dbReference type="SAM" id="MobiDB-lite"/>
    </source>
</evidence>
<dbReference type="GeneID" id="36631315"/>
<dbReference type="InterPro" id="IPR003593">
    <property type="entry name" value="AAA+_ATPase"/>
</dbReference>
<dbReference type="PANTHER" id="PTHR46411:SF2">
    <property type="entry name" value="AAA+ ATPASE DOMAIN-CONTAINING PROTEIN"/>
    <property type="match status" value="1"/>
</dbReference>
<keyword evidence="4" id="KW-1185">Reference proteome</keyword>
<sequence length="533" mass="60925">MYHALPFLKNRLDGLEESDETYDLRFELNAGISFIYEHWDHVIGDLQLTPKGFIKFDTLWTLFFPGCLLYGLDELSEPRCYRLLSFEYKTVHGVTLFILEVDHLDHDGERIGYRTRSQSIILFKSSKPIRGLPLYPLSLHPDRDEVRKQLLLRAQKTLRLKGRHIQNYYGHALEGRSASLKFNSNGRVMIDPVLYDKIHPSRYKTPIKAQDHHGESSEFLEEDNLNEDQKLTMSSMVYGYCLRNKTWGAFAVSRLSDVTWDTSILDSVEIDPTKKSFLQTVIESHVALRDDSFDDIVRDKGKGLVGLLCGPPGVGKTLTAEAVAEVAKRPLLVVSSGQMGSSVGEVEKCLKAEIELAEAWKAVLLLDEADVFMAERDDEHIERNAITSVFLRELEYYRGIILLTTNRLRSIDSAFQSRIHFCFHYDDLDVTAKALVWKTFLAKAGASEGVRVDITDEQRHILAAEYDFNGRQIKNIVNIARLYALQKKQPITLELVQMAAGFSQFTTQTKKRKRAVEDEQLSTKRQKDGDFSF</sequence>
<evidence type="ECO:0000259" key="2">
    <source>
        <dbReference type="SMART" id="SM00382"/>
    </source>
</evidence>
<dbReference type="Proteomes" id="UP000241690">
    <property type="component" value="Unassembled WGS sequence"/>
</dbReference>
<dbReference type="STRING" id="983964.A0A2T4AKE9"/>
<protein>
    <recommendedName>
        <fullName evidence="2">AAA+ ATPase domain-containing protein</fullName>
    </recommendedName>
</protein>
<dbReference type="AlphaFoldDB" id="A0A2T4AKE9"/>
<reference evidence="3 4" key="1">
    <citation type="submission" date="2016-07" db="EMBL/GenBank/DDBJ databases">
        <title>Multiple horizontal gene transfer events from other fungi enriched the ability of initially mycotrophic Trichoderma (Ascomycota) to feed on dead plant biomass.</title>
        <authorList>
            <consortium name="DOE Joint Genome Institute"/>
            <person name="Aerts A."/>
            <person name="Atanasova L."/>
            <person name="Chenthamara K."/>
            <person name="Zhang J."/>
            <person name="Grujic M."/>
            <person name="Henrissat B."/>
            <person name="Kuo A."/>
            <person name="Salamov A."/>
            <person name="Lipzen A."/>
            <person name="Labutti K."/>
            <person name="Barry K."/>
            <person name="Miao Y."/>
            <person name="Rahimi M.J."/>
            <person name="Shen Q."/>
            <person name="Grigoriev I.V."/>
            <person name="Kubicek C.P."/>
            <person name="Druzhinina I.S."/>
        </authorList>
    </citation>
    <scope>NUCLEOTIDE SEQUENCE [LARGE SCALE GENOMIC DNA]</scope>
    <source>
        <strain evidence="3 4">CBS 226.95</strain>
    </source>
</reference>
<dbReference type="InterPro" id="IPR054289">
    <property type="entry name" value="DUF7025"/>
</dbReference>
<dbReference type="InterPro" id="IPR027417">
    <property type="entry name" value="P-loop_NTPase"/>
</dbReference>
<organism evidence="3 4">
    <name type="scientific">Trichoderma harzianum CBS 226.95</name>
    <dbReference type="NCBI Taxonomy" id="983964"/>
    <lineage>
        <taxon>Eukaryota</taxon>
        <taxon>Fungi</taxon>
        <taxon>Dikarya</taxon>
        <taxon>Ascomycota</taxon>
        <taxon>Pezizomycotina</taxon>
        <taxon>Sordariomycetes</taxon>
        <taxon>Hypocreomycetidae</taxon>
        <taxon>Hypocreales</taxon>
        <taxon>Hypocreaceae</taxon>
        <taxon>Trichoderma</taxon>
    </lineage>
</organism>
<proteinExistence type="predicted"/>
<dbReference type="Pfam" id="PF22942">
    <property type="entry name" value="DUF7025"/>
    <property type="match status" value="1"/>
</dbReference>
<dbReference type="SUPFAM" id="SSF52540">
    <property type="entry name" value="P-loop containing nucleoside triphosphate hydrolases"/>
    <property type="match status" value="1"/>
</dbReference>
<accession>A0A2T4AKE9</accession>
<feature type="region of interest" description="Disordered" evidence="1">
    <location>
        <begin position="513"/>
        <end position="533"/>
    </location>
</feature>
<evidence type="ECO:0000313" key="4">
    <source>
        <dbReference type="Proteomes" id="UP000241690"/>
    </source>
</evidence>
<dbReference type="PANTHER" id="PTHR46411">
    <property type="entry name" value="FAMILY ATPASE, PUTATIVE-RELATED"/>
    <property type="match status" value="1"/>
</dbReference>
<feature type="domain" description="AAA+ ATPase" evidence="2">
    <location>
        <begin position="302"/>
        <end position="429"/>
    </location>
</feature>
<dbReference type="Gene3D" id="3.40.50.300">
    <property type="entry name" value="P-loop containing nucleotide triphosphate hydrolases"/>
    <property type="match status" value="1"/>
</dbReference>
<dbReference type="GO" id="GO:0005524">
    <property type="term" value="F:ATP binding"/>
    <property type="evidence" value="ECO:0007669"/>
    <property type="project" value="InterPro"/>
</dbReference>
<dbReference type="EMBL" id="KZ679677">
    <property type="protein sequence ID" value="PTB57560.1"/>
    <property type="molecule type" value="Genomic_DNA"/>
</dbReference>
<dbReference type="CDD" id="cd19481">
    <property type="entry name" value="RecA-like_protease"/>
    <property type="match status" value="1"/>
</dbReference>
<dbReference type="Pfam" id="PF00004">
    <property type="entry name" value="AAA"/>
    <property type="match status" value="1"/>
</dbReference>
<dbReference type="SMART" id="SM00382">
    <property type="entry name" value="AAA"/>
    <property type="match status" value="1"/>
</dbReference>
<gene>
    <name evidence="3" type="ORF">M431DRAFT_78694</name>
</gene>
<name>A0A2T4AKE9_TRIHA</name>
<evidence type="ECO:0000313" key="3">
    <source>
        <dbReference type="EMBL" id="PTB57560.1"/>
    </source>
</evidence>
<dbReference type="InterPro" id="IPR003959">
    <property type="entry name" value="ATPase_AAA_core"/>
</dbReference>
<feature type="compositionally biased region" description="Basic and acidic residues" evidence="1">
    <location>
        <begin position="515"/>
        <end position="533"/>
    </location>
</feature>
<dbReference type="RefSeq" id="XP_024777237.1">
    <property type="nucleotide sequence ID" value="XM_024922732.1"/>
</dbReference>
<dbReference type="GO" id="GO:0016887">
    <property type="term" value="F:ATP hydrolysis activity"/>
    <property type="evidence" value="ECO:0007669"/>
    <property type="project" value="InterPro"/>
</dbReference>